<dbReference type="PROSITE" id="PS51257">
    <property type="entry name" value="PROKAR_LIPOPROTEIN"/>
    <property type="match status" value="1"/>
</dbReference>
<evidence type="ECO:0000256" key="1">
    <source>
        <dbReference type="SAM" id="MobiDB-lite"/>
    </source>
</evidence>
<evidence type="ECO:0000313" key="3">
    <source>
        <dbReference type="Proteomes" id="UP000643525"/>
    </source>
</evidence>
<evidence type="ECO:0000313" key="2">
    <source>
        <dbReference type="EMBL" id="MBE1523345.1"/>
    </source>
</evidence>
<dbReference type="RefSeq" id="WP_192594509.1">
    <property type="nucleotide sequence ID" value="NZ_BAAALJ010000017.1"/>
</dbReference>
<proteinExistence type="predicted"/>
<reference evidence="2 3" key="1">
    <citation type="submission" date="2020-10" db="EMBL/GenBank/DDBJ databases">
        <title>Sequencing the genomes of 1000 actinobacteria strains.</title>
        <authorList>
            <person name="Klenk H.-P."/>
        </authorList>
    </citation>
    <scope>NUCLEOTIDE SEQUENCE [LARGE SCALE GENOMIC DNA]</scope>
    <source>
        <strain evidence="2 3">DSM 15666</strain>
    </source>
</reference>
<keyword evidence="3" id="KW-1185">Reference proteome</keyword>
<keyword evidence="2" id="KW-0449">Lipoprotein</keyword>
<name>A0ABR9JBP0_9MICC</name>
<gene>
    <name evidence="2" type="ORF">H4W27_000463</name>
</gene>
<protein>
    <submittedName>
        <fullName evidence="2">Lipoprotein NlpE involved in copper resistance</fullName>
    </submittedName>
</protein>
<accession>A0ABR9JBP0</accession>
<feature type="region of interest" description="Disordered" evidence="1">
    <location>
        <begin position="21"/>
        <end position="73"/>
    </location>
</feature>
<comment type="caution">
    <text evidence="2">The sequence shown here is derived from an EMBL/GenBank/DDBJ whole genome shotgun (WGS) entry which is preliminary data.</text>
</comment>
<dbReference type="Proteomes" id="UP000643525">
    <property type="component" value="Unassembled WGS sequence"/>
</dbReference>
<organism evidence="2 3">
    <name type="scientific">Nesterenkonia lutea</name>
    <dbReference type="NCBI Taxonomy" id="272919"/>
    <lineage>
        <taxon>Bacteria</taxon>
        <taxon>Bacillati</taxon>
        <taxon>Actinomycetota</taxon>
        <taxon>Actinomycetes</taxon>
        <taxon>Micrococcales</taxon>
        <taxon>Micrococcaceae</taxon>
        <taxon>Nesterenkonia</taxon>
    </lineage>
</organism>
<sequence length="73" mass="7500">MNKAPITAVAVVALLALTGCDTQTGPADEAEPEEVTESAPPVLDSDTGPSDEDVEDLDDDEVADAPAEDEESD</sequence>
<dbReference type="EMBL" id="JADBED010000001">
    <property type="protein sequence ID" value="MBE1523345.1"/>
    <property type="molecule type" value="Genomic_DNA"/>
</dbReference>
<feature type="compositionally biased region" description="Acidic residues" evidence="1">
    <location>
        <begin position="49"/>
        <end position="73"/>
    </location>
</feature>